<organism evidence="3 4">
    <name type="scientific">Clostridium niameyense</name>
    <dbReference type="NCBI Taxonomy" id="1622073"/>
    <lineage>
        <taxon>Bacteria</taxon>
        <taxon>Bacillati</taxon>
        <taxon>Bacillota</taxon>
        <taxon>Clostridia</taxon>
        <taxon>Eubacteriales</taxon>
        <taxon>Clostridiaceae</taxon>
        <taxon>Clostridium</taxon>
    </lineage>
</organism>
<protein>
    <submittedName>
        <fullName evidence="3">Inositol phosphorylceramide synthase</fullName>
    </submittedName>
</protein>
<feature type="transmembrane region" description="Helical" evidence="1">
    <location>
        <begin position="239"/>
        <end position="256"/>
    </location>
</feature>
<feature type="transmembrane region" description="Helical" evidence="1">
    <location>
        <begin position="262"/>
        <end position="284"/>
    </location>
</feature>
<name>A0A6M0R936_9CLOT</name>
<evidence type="ECO:0000313" key="3">
    <source>
        <dbReference type="EMBL" id="NEZ46774.1"/>
    </source>
</evidence>
<evidence type="ECO:0000313" key="4">
    <source>
        <dbReference type="Proteomes" id="UP000473885"/>
    </source>
</evidence>
<dbReference type="PANTHER" id="PTHR31310:SF7">
    <property type="entry name" value="PA-PHOSPHATASE RELATED-FAMILY PROTEIN DDB_G0268928"/>
    <property type="match status" value="1"/>
</dbReference>
<evidence type="ECO:0000256" key="1">
    <source>
        <dbReference type="SAM" id="Phobius"/>
    </source>
</evidence>
<dbReference type="SUPFAM" id="SSF48317">
    <property type="entry name" value="Acid phosphatase/Vanadium-dependent haloperoxidase"/>
    <property type="match status" value="1"/>
</dbReference>
<dbReference type="InterPro" id="IPR000326">
    <property type="entry name" value="PAP2/HPO"/>
</dbReference>
<comment type="caution">
    <text evidence="3">The sequence shown here is derived from an EMBL/GenBank/DDBJ whole genome shotgun (WGS) entry which is preliminary data.</text>
</comment>
<dbReference type="EMBL" id="SXDP01000003">
    <property type="protein sequence ID" value="NEZ46774.1"/>
    <property type="molecule type" value="Genomic_DNA"/>
</dbReference>
<evidence type="ECO:0000259" key="2">
    <source>
        <dbReference type="Pfam" id="PF01569"/>
    </source>
</evidence>
<reference evidence="3 4" key="1">
    <citation type="submission" date="2019-04" db="EMBL/GenBank/DDBJ databases">
        <title>Genome sequencing of Clostridium botulinum Groups I-IV and Clostridium butyricum.</title>
        <authorList>
            <person name="Brunt J."/>
            <person name="Van Vliet A.H.M."/>
            <person name="Stringer S.C."/>
            <person name="Carter A.T."/>
            <person name="Peck M.W."/>
        </authorList>
    </citation>
    <scope>NUCLEOTIDE SEQUENCE [LARGE SCALE GENOMIC DNA]</scope>
    <source>
        <strain evidence="3 4">IFR 18/094</strain>
    </source>
</reference>
<feature type="transmembrane region" description="Helical" evidence="1">
    <location>
        <begin position="42"/>
        <end position="60"/>
    </location>
</feature>
<feature type="transmembrane region" description="Helical" evidence="1">
    <location>
        <begin position="163"/>
        <end position="187"/>
    </location>
</feature>
<dbReference type="RefSeq" id="WP_423738705.1">
    <property type="nucleotide sequence ID" value="NZ_SXDP01000003.1"/>
</dbReference>
<feature type="transmembrane region" description="Helical" evidence="1">
    <location>
        <begin position="67"/>
        <end position="84"/>
    </location>
</feature>
<dbReference type="Gene3D" id="1.20.144.10">
    <property type="entry name" value="Phosphatidic acid phosphatase type 2/haloperoxidase"/>
    <property type="match status" value="1"/>
</dbReference>
<accession>A0A6M0R936</accession>
<keyword evidence="4" id="KW-1185">Reference proteome</keyword>
<feature type="domain" description="Phosphatidic acid phosphatase type 2/haloperoxidase" evidence="2">
    <location>
        <begin position="213"/>
        <end position="278"/>
    </location>
</feature>
<dbReference type="PANTHER" id="PTHR31310">
    <property type="match status" value="1"/>
</dbReference>
<keyword evidence="1" id="KW-1133">Transmembrane helix</keyword>
<feature type="transmembrane region" description="Helical" evidence="1">
    <location>
        <begin position="132"/>
        <end position="151"/>
    </location>
</feature>
<proteinExistence type="predicted"/>
<dbReference type="Proteomes" id="UP000473885">
    <property type="component" value="Unassembled WGS sequence"/>
</dbReference>
<dbReference type="InterPro" id="IPR052185">
    <property type="entry name" value="IPC_Synthase-Related"/>
</dbReference>
<feature type="transmembrane region" description="Helical" evidence="1">
    <location>
        <begin position="207"/>
        <end position="232"/>
    </location>
</feature>
<gene>
    <name evidence="3" type="ORF">FDF74_06025</name>
</gene>
<dbReference type="CDD" id="cd03386">
    <property type="entry name" value="PAP2_Aur1_like"/>
    <property type="match status" value="1"/>
</dbReference>
<dbReference type="InterPro" id="IPR036938">
    <property type="entry name" value="PAP2/HPO_sf"/>
</dbReference>
<keyword evidence="1" id="KW-0812">Transmembrane</keyword>
<keyword evidence="1" id="KW-0472">Membrane</keyword>
<sequence>MNKDFFHNLISFLERYYFIIVGAIFTYSFIRLSLINSLSYDYKFYLLLLAIASLTIYKEIRHDVRTVSFLVLAIPFLMFIFYANKHGYSFWGKMLSWQISRDIVVDLNPIFKNIPFNDAGFARILKTDTLTWFFRLVYNNGFVPTVLIPIYRAAMSKDFKKMLRYGLSGHLLQVFLITPFYLTFHLQEVWYVNGHPDGLARNLSPNAAAGVTLNCFPSMHTSIAFAMFLVVITNEKDTLFKWIWSFFCLSVVYSTMYLEIHWIIDVICGMILALVSVKIVDFILDKGKKPLKYILDRFYYKTPKSIYIENTFTGTYNLDN</sequence>
<feature type="transmembrane region" description="Helical" evidence="1">
    <location>
        <begin position="12"/>
        <end position="30"/>
    </location>
</feature>
<dbReference type="AlphaFoldDB" id="A0A6M0R936"/>
<dbReference type="Pfam" id="PF01569">
    <property type="entry name" value="PAP2"/>
    <property type="match status" value="1"/>
</dbReference>